<feature type="signal peptide" evidence="2">
    <location>
        <begin position="1"/>
        <end position="20"/>
    </location>
</feature>
<feature type="chain" id="PRO_5047209551" evidence="2">
    <location>
        <begin position="21"/>
        <end position="255"/>
    </location>
</feature>
<keyword evidence="1 2" id="KW-0732">Signal</keyword>
<name>A0ABR7QAX6_9FLAO</name>
<gene>
    <name evidence="3" type="ORF">H2O64_13735</name>
</gene>
<proteinExistence type="predicted"/>
<accession>A0ABR7QAX6</accession>
<protein>
    <submittedName>
        <fullName evidence="3">T9SS type A sorting domain-containing protein</fullName>
    </submittedName>
</protein>
<dbReference type="NCBIfam" id="TIGR04183">
    <property type="entry name" value="Por_Secre_tail"/>
    <property type="match status" value="1"/>
</dbReference>
<dbReference type="Proteomes" id="UP000619238">
    <property type="component" value="Unassembled WGS sequence"/>
</dbReference>
<organism evidence="3 4">
    <name type="scientific">Kordia aestuariivivens</name>
    <dbReference type="NCBI Taxonomy" id="2759037"/>
    <lineage>
        <taxon>Bacteria</taxon>
        <taxon>Pseudomonadati</taxon>
        <taxon>Bacteroidota</taxon>
        <taxon>Flavobacteriia</taxon>
        <taxon>Flavobacteriales</taxon>
        <taxon>Flavobacteriaceae</taxon>
        <taxon>Kordia</taxon>
    </lineage>
</organism>
<keyword evidence="4" id="KW-1185">Reference proteome</keyword>
<evidence type="ECO:0000256" key="2">
    <source>
        <dbReference type="SAM" id="SignalP"/>
    </source>
</evidence>
<evidence type="ECO:0000313" key="4">
    <source>
        <dbReference type="Proteomes" id="UP000619238"/>
    </source>
</evidence>
<dbReference type="InterPro" id="IPR026444">
    <property type="entry name" value="Secre_tail"/>
</dbReference>
<sequence length="255" mass="28000">MKIKLLLIILFISLTAIAYGQDFGTQTTGHTSESDTDGRISLRLAGNGSFLTLLIGFIPEGTVGHDNGFDGNFINDGAPIEFYSFLGTTRLSIQALPELTNTNVQVALGYELTAAASYTLSIDAEFLSTDFDIILEDTSQGTFTDLRQTGYTFSGVIGEVNDRFFLNLNYRSGTLSIEDLEETNTDVHAYFINDILSFQTTHTDLKTVELFNIAGKRIFSADYKNKITAQGLTDGFYIVRCTTASGARIIKKIVK</sequence>
<evidence type="ECO:0000256" key="1">
    <source>
        <dbReference type="ARBA" id="ARBA00022729"/>
    </source>
</evidence>
<reference evidence="3 4" key="1">
    <citation type="submission" date="2020-07" db="EMBL/GenBank/DDBJ databases">
        <title>Description of Kordia aestuariivivens sp. nov., isolated from a tidal flat.</title>
        <authorList>
            <person name="Park S."/>
            <person name="Yoon J.-H."/>
        </authorList>
    </citation>
    <scope>NUCLEOTIDE SEQUENCE [LARGE SCALE GENOMIC DNA]</scope>
    <source>
        <strain evidence="3 4">YSTF-M3</strain>
    </source>
</reference>
<dbReference type="EMBL" id="JACGWS010000008">
    <property type="protein sequence ID" value="MBC8755732.1"/>
    <property type="molecule type" value="Genomic_DNA"/>
</dbReference>
<dbReference type="RefSeq" id="WP_187562781.1">
    <property type="nucleotide sequence ID" value="NZ_JACGWS010000008.1"/>
</dbReference>
<comment type="caution">
    <text evidence="3">The sequence shown here is derived from an EMBL/GenBank/DDBJ whole genome shotgun (WGS) entry which is preliminary data.</text>
</comment>
<evidence type="ECO:0000313" key="3">
    <source>
        <dbReference type="EMBL" id="MBC8755732.1"/>
    </source>
</evidence>